<evidence type="ECO:0000256" key="2">
    <source>
        <dbReference type="ARBA" id="ARBA00010486"/>
    </source>
</evidence>
<dbReference type="SMART" id="SM00100">
    <property type="entry name" value="cNMP"/>
    <property type="match status" value="1"/>
</dbReference>
<dbReference type="Pfam" id="PF00027">
    <property type="entry name" value="cNMP_binding"/>
    <property type="match status" value="1"/>
</dbReference>
<keyword evidence="7 14" id="KW-0472">Membrane</keyword>
<comment type="similarity">
    <text evidence="2">Belongs to the cyclic nucleotide-gated cation channel (TC 1.A.1.5) family.</text>
</comment>
<evidence type="ECO:0000259" key="16">
    <source>
        <dbReference type="PROSITE" id="PS50042"/>
    </source>
</evidence>
<keyword evidence="15" id="KW-0732">Signal</keyword>
<dbReference type="GO" id="GO:0005249">
    <property type="term" value="F:voltage-gated potassium channel activity"/>
    <property type="evidence" value="ECO:0007669"/>
    <property type="project" value="InterPro"/>
</dbReference>
<feature type="transmembrane region" description="Helical" evidence="14">
    <location>
        <begin position="199"/>
        <end position="218"/>
    </location>
</feature>
<dbReference type="InterPro" id="IPR003938">
    <property type="entry name" value="K_chnl_volt-dep_EAG/ELK/ERG"/>
</dbReference>
<evidence type="ECO:0000256" key="10">
    <source>
        <dbReference type="ARBA" id="ARBA00023303"/>
    </source>
</evidence>
<evidence type="ECO:0000313" key="17">
    <source>
        <dbReference type="EMBL" id="KAJ8767340.1"/>
    </source>
</evidence>
<evidence type="ECO:0000313" key="18">
    <source>
        <dbReference type="Proteomes" id="UP001159364"/>
    </source>
</evidence>
<dbReference type="AlphaFoldDB" id="A0AAV8TMY7"/>
<dbReference type="GO" id="GO:0044325">
    <property type="term" value="F:transmembrane transporter binding"/>
    <property type="evidence" value="ECO:0007669"/>
    <property type="project" value="UniProtKB-ARBA"/>
</dbReference>
<comment type="caution">
    <text evidence="17">The sequence shown here is derived from an EMBL/GenBank/DDBJ whole genome shotgun (WGS) entry which is preliminary data.</text>
</comment>
<dbReference type="CDD" id="cd00038">
    <property type="entry name" value="CAP_ED"/>
    <property type="match status" value="1"/>
</dbReference>
<gene>
    <name evidence="17" type="ORF">K2173_017384</name>
</gene>
<dbReference type="SUPFAM" id="SSF81324">
    <property type="entry name" value="Voltage-gated potassium channels"/>
    <property type="match status" value="1"/>
</dbReference>
<feature type="domain" description="Cyclic nucleotide-binding" evidence="16">
    <location>
        <begin position="502"/>
        <end position="585"/>
    </location>
</feature>
<accession>A0AAV8TMY7</accession>
<dbReference type="PANTHER" id="PTHR45651">
    <property type="entry name" value="CYCLIC NUCLEOTIDE-GATED ION CHANNEL 15-RELATED-RELATED"/>
    <property type="match status" value="1"/>
</dbReference>
<evidence type="ECO:0000256" key="13">
    <source>
        <dbReference type="SAM" id="MobiDB-lite"/>
    </source>
</evidence>
<evidence type="ECO:0000256" key="5">
    <source>
        <dbReference type="ARBA" id="ARBA00022989"/>
    </source>
</evidence>
<evidence type="ECO:0000256" key="1">
    <source>
        <dbReference type="ARBA" id="ARBA00004232"/>
    </source>
</evidence>
<proteinExistence type="inferred from homology"/>
<dbReference type="Gene3D" id="1.10.287.630">
    <property type="entry name" value="Helix hairpin bin"/>
    <property type="match status" value="1"/>
</dbReference>
<dbReference type="Gene3D" id="2.60.120.10">
    <property type="entry name" value="Jelly Rolls"/>
    <property type="match status" value="1"/>
</dbReference>
<feature type="chain" id="PRO_5043742809" description="Cyclic nucleotide-binding domain-containing protein" evidence="15">
    <location>
        <begin position="28"/>
        <end position="740"/>
    </location>
</feature>
<evidence type="ECO:0000256" key="12">
    <source>
        <dbReference type="ARBA" id="ARBA00064416"/>
    </source>
</evidence>
<dbReference type="FunFam" id="2.60.120.10:FF:000024">
    <property type="entry name" value="Cyclic nucleotide-gated ion channel 1"/>
    <property type="match status" value="1"/>
</dbReference>
<dbReference type="FunFam" id="1.10.287.630:FF:000003">
    <property type="entry name" value="Cyclic nucleotide-gated ion channel 1"/>
    <property type="match status" value="1"/>
</dbReference>
<evidence type="ECO:0000256" key="14">
    <source>
        <dbReference type="SAM" id="Phobius"/>
    </source>
</evidence>
<evidence type="ECO:0000256" key="9">
    <source>
        <dbReference type="ARBA" id="ARBA00023286"/>
    </source>
</evidence>
<feature type="region of interest" description="Disordered" evidence="13">
    <location>
        <begin position="706"/>
        <end position="740"/>
    </location>
</feature>
<organism evidence="17 18">
    <name type="scientific">Erythroxylum novogranatense</name>
    <dbReference type="NCBI Taxonomy" id="1862640"/>
    <lineage>
        <taxon>Eukaryota</taxon>
        <taxon>Viridiplantae</taxon>
        <taxon>Streptophyta</taxon>
        <taxon>Embryophyta</taxon>
        <taxon>Tracheophyta</taxon>
        <taxon>Spermatophyta</taxon>
        <taxon>Magnoliopsida</taxon>
        <taxon>eudicotyledons</taxon>
        <taxon>Gunneridae</taxon>
        <taxon>Pentapetalae</taxon>
        <taxon>rosids</taxon>
        <taxon>fabids</taxon>
        <taxon>Malpighiales</taxon>
        <taxon>Erythroxylaceae</taxon>
        <taxon>Erythroxylum</taxon>
    </lineage>
</organism>
<keyword evidence="10" id="KW-0407">Ion channel</keyword>
<keyword evidence="4 14" id="KW-0812">Transmembrane</keyword>
<dbReference type="Pfam" id="PF00520">
    <property type="entry name" value="Ion_trans"/>
    <property type="match status" value="1"/>
</dbReference>
<keyword evidence="9" id="KW-1071">Ligand-gated ion channel</keyword>
<keyword evidence="6" id="KW-0406">Ion transport</keyword>
<feature type="compositionally biased region" description="Basic and acidic residues" evidence="13">
    <location>
        <begin position="712"/>
        <end position="740"/>
    </location>
</feature>
<comment type="function">
    <text evidence="11">Cyclic nucleotide-gated channel involved in the establishment of both rhizobial and mycorrhizal associations. Required for full activation of nuclear-localized Ca(2+) oscillations by Nod and Myc factors. Simultaneous activation of the K(+)-permeable channel DMI1 and the Ca(2+) channel CNGC15 can give rise to sustained Ca(2+) oscillations. May function during fertilization in both female and male gametophytic Ca(2+) signaling.</text>
</comment>
<feature type="transmembrane region" description="Helical" evidence="14">
    <location>
        <begin position="107"/>
        <end position="125"/>
    </location>
</feature>
<evidence type="ECO:0000256" key="3">
    <source>
        <dbReference type="ARBA" id="ARBA00022448"/>
    </source>
</evidence>
<name>A0AAV8TMY7_9ROSI</name>
<evidence type="ECO:0000256" key="7">
    <source>
        <dbReference type="ARBA" id="ARBA00023136"/>
    </source>
</evidence>
<keyword evidence="18" id="KW-1185">Reference proteome</keyword>
<protein>
    <recommendedName>
        <fullName evidence="16">Cyclic nucleotide-binding domain-containing protein</fullName>
    </recommendedName>
</protein>
<evidence type="ECO:0000256" key="8">
    <source>
        <dbReference type="ARBA" id="ARBA00023242"/>
    </source>
</evidence>
<evidence type="ECO:0000256" key="4">
    <source>
        <dbReference type="ARBA" id="ARBA00022692"/>
    </source>
</evidence>
<dbReference type="GO" id="GO:0031965">
    <property type="term" value="C:nuclear membrane"/>
    <property type="evidence" value="ECO:0007669"/>
    <property type="project" value="UniProtKB-SubCell"/>
</dbReference>
<keyword evidence="5 14" id="KW-1133">Transmembrane helix</keyword>
<dbReference type="Gene3D" id="1.10.287.70">
    <property type="match status" value="1"/>
</dbReference>
<evidence type="ECO:0000256" key="15">
    <source>
        <dbReference type="SAM" id="SignalP"/>
    </source>
</evidence>
<feature type="transmembrane region" description="Helical" evidence="14">
    <location>
        <begin position="145"/>
        <end position="164"/>
    </location>
</feature>
<dbReference type="PRINTS" id="PR01463">
    <property type="entry name" value="EAGCHANLFMLY"/>
</dbReference>
<keyword evidence="3" id="KW-0813">Transport</keyword>
<feature type="transmembrane region" description="Helical" evidence="14">
    <location>
        <begin position="398"/>
        <end position="416"/>
    </location>
</feature>
<keyword evidence="8" id="KW-0539">Nucleus</keyword>
<dbReference type="EMBL" id="JAIWQS010000004">
    <property type="protein sequence ID" value="KAJ8767340.1"/>
    <property type="molecule type" value="Genomic_DNA"/>
</dbReference>
<sequence length="740" mass="85553">MKSMKKKRDSNQICLCLFFLYLFYFDGKHQNTSPGEKNDQIHLKNSSSTDKISTSLVKADDGMDGDRYRLPETCKVGKSKTFREHSAPWPNRILDPGSDIVLRWNRIFLVTCLMALFVDPLYFYLPTVGGDANSSCVDTDFTLRIVLTFVRTVADIFYLLHVFIKFRTAYIAPSSRVFGRGELVMDPKKIARRYFKTDFFIDLTATLPLPQLVIWFIIPAARSARTDYNNNALALIVLIQYVPRLYLIFPLSSQIVKATGVVTRTAWAGAAYNLLLYMLASHVLGAAWYLLSLDRYTSCWKSTCKNENEPVRCLPRYLVCDAFDHSDRKMWANSTNVFNNCNPNNNINFDYGIFELAVMKNAVSSDFTEKYFYCLWWGLQQLSSYGQTLVTSTYIEETLFAILICILGLVLFAHLIGNMQTYLQSLTVRLEEWRLKRRDTEEWMRHRQLPEDLKIRVGRFVQYKWLATRGVDEESILHGLPADLRRDIQRHLCLDLVRRVPFFSQMDDQLLDAICERLVSSLSTEGTYIVREGDPVTEMLFIIRGRLESCTTNGGRTGFFNSITLKPGDFCGEELLSWALHPKSSLNLPSSTRTVKALNEAEAFALRAEDLKFVANQFRRLHSKKLQHTFRYHSHHWRTWAACFIQSAWRRHRKKVMEHSLTTSECINYDDNEADEKREQEGDNKVSDQRRNLGVAILASRFAATTRRGAQKIKDMEMPKLQKPEEPDFSADDEKFCQSE</sequence>
<dbReference type="PANTHER" id="PTHR45651:SF9">
    <property type="entry name" value="CYCLIC NUCLEOTIDE-GATED ION CHANNEL 14-RELATED"/>
    <property type="match status" value="1"/>
</dbReference>
<reference evidence="17 18" key="1">
    <citation type="submission" date="2021-09" db="EMBL/GenBank/DDBJ databases">
        <title>Genomic insights and catalytic innovation underlie evolution of tropane alkaloids biosynthesis.</title>
        <authorList>
            <person name="Wang Y.-J."/>
            <person name="Tian T."/>
            <person name="Huang J.-P."/>
            <person name="Huang S.-X."/>
        </authorList>
    </citation>
    <scope>NUCLEOTIDE SEQUENCE [LARGE SCALE GENOMIC DNA]</scope>
    <source>
        <strain evidence="17">KIB-2018</strain>
        <tissue evidence="17">Leaf</tissue>
    </source>
</reference>
<dbReference type="Proteomes" id="UP001159364">
    <property type="component" value="Linkage Group LG04"/>
</dbReference>
<dbReference type="PROSITE" id="PS50042">
    <property type="entry name" value="CNMP_BINDING_3"/>
    <property type="match status" value="1"/>
</dbReference>
<comment type="subcellular location">
    <subcellularLocation>
        <location evidence="1">Nucleus membrane</location>
        <topology evidence="1">Multi-pass membrane protein</topology>
    </subcellularLocation>
</comment>
<dbReference type="InterPro" id="IPR000595">
    <property type="entry name" value="cNMP-bd_dom"/>
</dbReference>
<dbReference type="InterPro" id="IPR018490">
    <property type="entry name" value="cNMP-bd_dom_sf"/>
</dbReference>
<feature type="transmembrane region" description="Helical" evidence="14">
    <location>
        <begin position="270"/>
        <end position="291"/>
    </location>
</feature>
<evidence type="ECO:0000256" key="6">
    <source>
        <dbReference type="ARBA" id="ARBA00023065"/>
    </source>
</evidence>
<evidence type="ECO:0000256" key="11">
    <source>
        <dbReference type="ARBA" id="ARBA00056117"/>
    </source>
</evidence>
<feature type="signal peptide" evidence="15">
    <location>
        <begin position="1"/>
        <end position="27"/>
    </location>
</feature>
<dbReference type="InterPro" id="IPR014710">
    <property type="entry name" value="RmlC-like_jellyroll"/>
</dbReference>
<dbReference type="InterPro" id="IPR005821">
    <property type="entry name" value="Ion_trans_dom"/>
</dbReference>
<dbReference type="SUPFAM" id="SSF51206">
    <property type="entry name" value="cAMP-binding domain-like"/>
    <property type="match status" value="1"/>
</dbReference>
<comment type="subunit">
    <text evidence="12">Interacts (via N-terminus) with DMI1 (via c-terminus). The Nod factor has no effect on this interaction, implying that the complex is maintained after activation.</text>
</comment>